<keyword evidence="2" id="KW-0677">Repeat</keyword>
<dbReference type="InterPro" id="IPR015943">
    <property type="entry name" value="WD40/YVTN_repeat-like_dom_sf"/>
</dbReference>
<dbReference type="Gene3D" id="2.130.10.10">
    <property type="entry name" value="YVTN repeat-like/Quinoprotein amine dehydrogenase"/>
    <property type="match status" value="2"/>
</dbReference>
<dbReference type="Pfam" id="PF00400">
    <property type="entry name" value="WD40"/>
    <property type="match status" value="2"/>
</dbReference>
<dbReference type="PROSITE" id="PS00678">
    <property type="entry name" value="WD_REPEATS_1"/>
    <property type="match status" value="2"/>
</dbReference>
<evidence type="ECO:0000256" key="3">
    <source>
        <dbReference type="PROSITE-ProRule" id="PRU00221"/>
    </source>
</evidence>
<evidence type="ECO:0000259" key="5">
    <source>
        <dbReference type="PROSITE" id="PS50011"/>
    </source>
</evidence>
<feature type="repeat" description="WD" evidence="3">
    <location>
        <begin position="436"/>
        <end position="470"/>
    </location>
</feature>
<reference evidence="6 7" key="1">
    <citation type="submission" date="2023-02" db="EMBL/GenBank/DDBJ databases">
        <title>Dictyobacter halimunensis sp. nov., a new member of the class Ktedonobacteria from forest soil in a geothermal area.</title>
        <authorList>
            <person name="Rachmania M.K."/>
            <person name="Ningsih F."/>
            <person name="Sakai Y."/>
            <person name="Yabe S."/>
            <person name="Yokota A."/>
            <person name="Sjamsuridzal W."/>
        </authorList>
    </citation>
    <scope>NUCLEOTIDE SEQUENCE [LARGE SCALE GENOMIC DNA]</scope>
    <source>
        <strain evidence="6 7">S3.2.2.5</strain>
    </source>
</reference>
<feature type="region of interest" description="Disordered" evidence="4">
    <location>
        <begin position="224"/>
        <end position="287"/>
    </location>
</feature>
<dbReference type="InterPro" id="IPR001680">
    <property type="entry name" value="WD40_rpt"/>
</dbReference>
<dbReference type="PANTHER" id="PTHR19848">
    <property type="entry name" value="WD40 REPEAT PROTEIN"/>
    <property type="match status" value="1"/>
</dbReference>
<dbReference type="PROSITE" id="PS50294">
    <property type="entry name" value="WD_REPEATS_REGION"/>
    <property type="match status" value="3"/>
</dbReference>
<keyword evidence="1 3" id="KW-0853">WD repeat</keyword>
<feature type="repeat" description="WD" evidence="3">
    <location>
        <begin position="388"/>
        <end position="419"/>
    </location>
</feature>
<evidence type="ECO:0000313" key="6">
    <source>
        <dbReference type="EMBL" id="GLV53367.1"/>
    </source>
</evidence>
<evidence type="ECO:0000256" key="4">
    <source>
        <dbReference type="SAM" id="MobiDB-lite"/>
    </source>
</evidence>
<protein>
    <recommendedName>
        <fullName evidence="5">Protein kinase domain-containing protein</fullName>
    </recommendedName>
</protein>
<dbReference type="CDD" id="cd00200">
    <property type="entry name" value="WD40"/>
    <property type="match status" value="1"/>
</dbReference>
<dbReference type="Pfam" id="PF00069">
    <property type="entry name" value="Pkinase"/>
    <property type="match status" value="1"/>
</dbReference>
<comment type="caution">
    <text evidence="6">The sequence shown here is derived from an EMBL/GenBank/DDBJ whole genome shotgun (WGS) entry which is preliminary data.</text>
</comment>
<dbReference type="RefSeq" id="WP_338246921.1">
    <property type="nucleotide sequence ID" value="NZ_BSRI01000001.1"/>
</dbReference>
<dbReference type="Proteomes" id="UP001344906">
    <property type="component" value="Unassembled WGS sequence"/>
</dbReference>
<dbReference type="InterPro" id="IPR020472">
    <property type="entry name" value="WD40_PAC1"/>
</dbReference>
<dbReference type="PRINTS" id="PR00320">
    <property type="entry name" value="GPROTEINBRPT"/>
</dbReference>
<feature type="domain" description="Protein kinase" evidence="5">
    <location>
        <begin position="1"/>
        <end position="226"/>
    </location>
</feature>
<feature type="repeat" description="WD" evidence="3">
    <location>
        <begin position="297"/>
        <end position="328"/>
    </location>
</feature>
<name>A0ABQ6FIL5_9CHLR</name>
<dbReference type="InterPro" id="IPR024977">
    <property type="entry name" value="Apc4-like_WD40_dom"/>
</dbReference>
<sequence length="594" mass="64579">MLIKVLKKCAPGSLVRLERLLSLQHPYIHPIQHAGWLNQEQAIFYILMRYEERGSLARYVEASVPFSLQTALAAVWQIAQALQQAHEQRIVHGHLKPENCLVVAPETIQVCDFAPTLLGRDIAGIQPLYIAPEQRHSQLFPASDQYALAMLFCHLMSGKRAPFQQESMPPTSTQPYPRFVVNALTPLSVRVQQVFAQALAPQPEERFPKMLDFALALQRASSQMRLSELPRPRSVPQSGGQSQSGVHQSGSHYLSPQPGPHQSGSHYLEQPGHSSSRDMGAAPGFDPPTKMTALCRLPGHTATVTAVRWAGDNNHLASAGRDGNVRLWYVRQRVGTPLATLKENASAVNALSWSADGRFLASAGADASMCIWNISPVPKFEARLATSWWGHDGPVTALDWSREKLLASGGKDRMVRLWDWNGSNITSWQLPGHGSVTALAWSPVQDVIAIGGSDGAIHLWNAQNGSSMGTYTGHRDEIRHLYWDSDGRLLIASAGKKDLNASLWDTQTGRKVGDLKGHKSEIISLFGPKGAPWVGALAADGMLRCWSTIAPFGASLGQPISIGLAPTAADGASGQSVVVIGTADMLVQVMQWTS</sequence>
<dbReference type="InterPro" id="IPR036322">
    <property type="entry name" value="WD40_repeat_dom_sf"/>
</dbReference>
<accession>A0ABQ6FIL5</accession>
<dbReference type="SMART" id="SM00220">
    <property type="entry name" value="S_TKc"/>
    <property type="match status" value="1"/>
</dbReference>
<dbReference type="PROSITE" id="PS50082">
    <property type="entry name" value="WD_REPEATS_2"/>
    <property type="match status" value="4"/>
</dbReference>
<feature type="compositionally biased region" description="Low complexity" evidence="4">
    <location>
        <begin position="234"/>
        <end position="252"/>
    </location>
</feature>
<dbReference type="SUPFAM" id="SSF50978">
    <property type="entry name" value="WD40 repeat-like"/>
    <property type="match status" value="1"/>
</dbReference>
<dbReference type="SUPFAM" id="SSF56112">
    <property type="entry name" value="Protein kinase-like (PK-like)"/>
    <property type="match status" value="1"/>
</dbReference>
<proteinExistence type="predicted"/>
<dbReference type="PROSITE" id="PS50011">
    <property type="entry name" value="PROTEIN_KINASE_DOM"/>
    <property type="match status" value="1"/>
</dbReference>
<keyword evidence="7" id="KW-1185">Reference proteome</keyword>
<dbReference type="InterPro" id="IPR011009">
    <property type="entry name" value="Kinase-like_dom_sf"/>
</dbReference>
<evidence type="ECO:0000313" key="7">
    <source>
        <dbReference type="Proteomes" id="UP001344906"/>
    </source>
</evidence>
<dbReference type="PANTHER" id="PTHR19848:SF8">
    <property type="entry name" value="F-BOX AND WD REPEAT DOMAIN CONTAINING 7"/>
    <property type="match status" value="1"/>
</dbReference>
<dbReference type="EMBL" id="BSRI01000001">
    <property type="protein sequence ID" value="GLV53367.1"/>
    <property type="molecule type" value="Genomic_DNA"/>
</dbReference>
<organism evidence="6 7">
    <name type="scientific">Dictyobacter halimunensis</name>
    <dbReference type="NCBI Taxonomy" id="3026934"/>
    <lineage>
        <taxon>Bacteria</taxon>
        <taxon>Bacillati</taxon>
        <taxon>Chloroflexota</taxon>
        <taxon>Ktedonobacteria</taxon>
        <taxon>Ktedonobacterales</taxon>
        <taxon>Dictyobacteraceae</taxon>
        <taxon>Dictyobacter</taxon>
    </lineage>
</organism>
<dbReference type="SMART" id="SM00320">
    <property type="entry name" value="WD40"/>
    <property type="match status" value="6"/>
</dbReference>
<dbReference type="Gene3D" id="1.10.510.10">
    <property type="entry name" value="Transferase(Phosphotransferase) domain 1"/>
    <property type="match status" value="1"/>
</dbReference>
<dbReference type="InterPro" id="IPR019775">
    <property type="entry name" value="WD40_repeat_CS"/>
</dbReference>
<evidence type="ECO:0000256" key="1">
    <source>
        <dbReference type="ARBA" id="ARBA00022574"/>
    </source>
</evidence>
<dbReference type="Pfam" id="PF12894">
    <property type="entry name" value="ANAPC4_WD40"/>
    <property type="match status" value="1"/>
</dbReference>
<dbReference type="InterPro" id="IPR000719">
    <property type="entry name" value="Prot_kinase_dom"/>
</dbReference>
<evidence type="ECO:0000256" key="2">
    <source>
        <dbReference type="ARBA" id="ARBA00022737"/>
    </source>
</evidence>
<gene>
    <name evidence="6" type="ORF">KDH_02220</name>
</gene>
<feature type="repeat" description="WD" evidence="3">
    <location>
        <begin position="341"/>
        <end position="375"/>
    </location>
</feature>